<dbReference type="EMBL" id="NAEW01000037">
    <property type="protein sequence ID" value="OQM39034.1"/>
    <property type="molecule type" value="Genomic_DNA"/>
</dbReference>
<sequence length="156" mass="17825">MLMMNDFILNKECYMAHCILMNIESLEYISESTDLPENGYDEVLLKFVCVTPLTELDTCEMIYRYFGDVFFNENDDDFFIRKGNVSEMGGIISVIPPVNVPELKTGECIIPVIPELVSELDTGEYDPDYGSANVKKIVERQFGDLFDEKGELIVHK</sequence>
<proteinExistence type="predicted"/>
<reference evidence="1 2" key="1">
    <citation type="submission" date="2017-03" db="EMBL/GenBank/DDBJ databases">
        <authorList>
            <person name="Afonso C.L."/>
            <person name="Miller P.J."/>
            <person name="Scott M.A."/>
            <person name="Spackman E."/>
            <person name="Goraichik I."/>
            <person name="Dimitrov K.M."/>
            <person name="Suarez D.L."/>
            <person name="Swayne D.E."/>
        </authorList>
    </citation>
    <scope>NUCLEOTIDE SEQUENCE [LARGE SCALE GENOMIC DNA]</scope>
    <source>
        <strain evidence="1 2">ATCC 51113</strain>
    </source>
</reference>
<dbReference type="Proteomes" id="UP000192573">
    <property type="component" value="Unassembled WGS sequence"/>
</dbReference>
<evidence type="ECO:0000313" key="1">
    <source>
        <dbReference type="EMBL" id="OQM39034.1"/>
    </source>
</evidence>
<dbReference type="AlphaFoldDB" id="A0A1V8NRJ4"/>
<accession>A0A1V8NRJ4</accession>
<evidence type="ECO:0000313" key="2">
    <source>
        <dbReference type="Proteomes" id="UP000192573"/>
    </source>
</evidence>
<gene>
    <name evidence="1" type="ORF">BZK42_26990</name>
</gene>
<comment type="caution">
    <text evidence="1">The sequence shown here is derived from an EMBL/GenBank/DDBJ whole genome shotgun (WGS) entry which is preliminary data.</text>
</comment>
<dbReference type="RefSeq" id="WP_080861212.1">
    <property type="nucleotide sequence ID" value="NZ_CP077405.1"/>
</dbReference>
<organism evidence="1 2">
    <name type="scientific">Citrobacter braakii</name>
    <dbReference type="NCBI Taxonomy" id="57706"/>
    <lineage>
        <taxon>Bacteria</taxon>
        <taxon>Pseudomonadati</taxon>
        <taxon>Pseudomonadota</taxon>
        <taxon>Gammaproteobacteria</taxon>
        <taxon>Enterobacterales</taxon>
        <taxon>Enterobacteriaceae</taxon>
        <taxon>Citrobacter</taxon>
        <taxon>Citrobacter freundii complex</taxon>
    </lineage>
</organism>
<protein>
    <submittedName>
        <fullName evidence="1">Uncharacterized protein</fullName>
    </submittedName>
</protein>
<name>A0A1V8NRJ4_CITBR</name>